<evidence type="ECO:0000256" key="4">
    <source>
        <dbReference type="ARBA" id="ARBA00022729"/>
    </source>
</evidence>
<organism evidence="7 8">
    <name type="scientific">Cellvibrio japonicus (strain Ueda107)</name>
    <name type="common">Pseudomonas fluorescens subsp. cellulosa</name>
    <dbReference type="NCBI Taxonomy" id="498211"/>
    <lineage>
        <taxon>Bacteria</taxon>
        <taxon>Pseudomonadati</taxon>
        <taxon>Pseudomonadota</taxon>
        <taxon>Gammaproteobacteria</taxon>
        <taxon>Cellvibrionales</taxon>
        <taxon>Cellvibrionaceae</taxon>
        <taxon>Cellvibrio</taxon>
    </lineage>
</organism>
<keyword evidence="3" id="KW-0813">Transport</keyword>
<dbReference type="NCBIfam" id="NF008022">
    <property type="entry name" value="PRK10752.1"/>
    <property type="match status" value="1"/>
</dbReference>
<dbReference type="CDD" id="cd01005">
    <property type="entry name" value="PBP2_CysP"/>
    <property type="match status" value="1"/>
</dbReference>
<protein>
    <submittedName>
        <fullName evidence="7">Thiosulfate ABC transporter, periplasmic thiosulfate-binding protein</fullName>
    </submittedName>
</protein>
<reference evidence="7 8" key="1">
    <citation type="journal article" date="2008" name="J. Bacteriol.">
        <title>Insights into plant cell wall degradation from the genome sequence of the soil bacterium Cellvibrio japonicus.</title>
        <authorList>
            <person name="Deboy R.T."/>
            <person name="Mongodin E.F."/>
            <person name="Fouts D.E."/>
            <person name="Tailford L.E."/>
            <person name="Khouri H."/>
            <person name="Emerson J.B."/>
            <person name="Mohamoud Y."/>
            <person name="Watkins K."/>
            <person name="Henrissat B."/>
            <person name="Gilbert H.J."/>
            <person name="Nelson K.E."/>
        </authorList>
    </citation>
    <scope>NUCLEOTIDE SEQUENCE [LARGE SCALE GENOMIC DNA]</scope>
    <source>
        <strain evidence="7 8">Ueda107</strain>
    </source>
</reference>
<gene>
    <name evidence="7" type="primary">cysP</name>
    <name evidence="7" type="ordered locus">CJA_2349</name>
</gene>
<dbReference type="eggNOG" id="COG4150">
    <property type="taxonomic scope" value="Bacteria"/>
</dbReference>
<dbReference type="GO" id="GO:0140104">
    <property type="term" value="F:molecular carrier activity"/>
    <property type="evidence" value="ECO:0007669"/>
    <property type="project" value="InterPro"/>
</dbReference>
<evidence type="ECO:0000313" key="7">
    <source>
        <dbReference type="EMBL" id="ACE82912.1"/>
    </source>
</evidence>
<dbReference type="PANTHER" id="PTHR30368:SF1">
    <property type="entry name" value="THIOSULFATE-BINDING PROTEIN"/>
    <property type="match status" value="1"/>
</dbReference>
<dbReference type="STRING" id="498211.CJA_2349"/>
<evidence type="ECO:0000313" key="8">
    <source>
        <dbReference type="Proteomes" id="UP000001036"/>
    </source>
</evidence>
<dbReference type="InterPro" id="IPR005669">
    <property type="entry name" value="Thiosulph/SO4-bd"/>
</dbReference>
<dbReference type="AlphaFoldDB" id="B3PJY7"/>
<proteinExistence type="inferred from homology"/>
<dbReference type="GO" id="GO:1901681">
    <property type="term" value="F:sulfur compound binding"/>
    <property type="evidence" value="ECO:0007669"/>
    <property type="project" value="InterPro"/>
</dbReference>
<dbReference type="GO" id="GO:0042597">
    <property type="term" value="C:periplasmic space"/>
    <property type="evidence" value="ECO:0007669"/>
    <property type="project" value="UniProtKB-SubCell"/>
</dbReference>
<dbReference type="PROSITE" id="PS00757">
    <property type="entry name" value="PROK_SULFATE_BIND_2"/>
    <property type="match status" value="1"/>
</dbReference>
<dbReference type="NCBIfam" id="NF008106">
    <property type="entry name" value="PRK10852.1"/>
    <property type="match status" value="1"/>
</dbReference>
<dbReference type="NCBIfam" id="TIGR00971">
    <property type="entry name" value="3a0106s03"/>
    <property type="match status" value="1"/>
</dbReference>
<dbReference type="Gene3D" id="3.40.190.10">
    <property type="entry name" value="Periplasmic binding protein-like II"/>
    <property type="match status" value="2"/>
</dbReference>
<dbReference type="KEGG" id="cja:CJA_2349"/>
<dbReference type="SUPFAM" id="SSF53850">
    <property type="entry name" value="Periplasmic binding protein-like II"/>
    <property type="match status" value="1"/>
</dbReference>
<evidence type="ECO:0000256" key="6">
    <source>
        <dbReference type="SAM" id="SignalP"/>
    </source>
</evidence>
<sequence>MSHTKGLKALGLAALLVFSGTASAAQEILNASYDVSRELFAVINPKFQEHWQKQHGTPIVVQQSHAGSSAQAASILQGLKADVVTFNQSTDIDVLHEKGNFVSTDWRKKFPNNSSPFYSTTAFLVRKGNPKGIKDWDDLARSDVKLVFPNPKTSGNARYTYLAAWIYAKDKFKNDDAKGKDFVSKILGNVVVFDTGGRGATTSFVERELGDVLLTFESEVNLIRKQYGEDKYDIVVPKISVLAEFPVAVVEKVANEKGTEKVATAYLNYLYTEDAQRVLADFFYRIHDTKVKAEYASNFPALKLVAVEDVFGSWDKINQEHFGTGGVLDQLLRQAKK</sequence>
<dbReference type="Proteomes" id="UP000001036">
    <property type="component" value="Chromosome"/>
</dbReference>
<keyword evidence="5" id="KW-0574">Periplasm</keyword>
<dbReference type="EMBL" id="CP000934">
    <property type="protein sequence ID" value="ACE82912.1"/>
    <property type="molecule type" value="Genomic_DNA"/>
</dbReference>
<dbReference type="HOGENOM" id="CLU_055615_0_1_6"/>
<dbReference type="OrthoDB" id="9802127at2"/>
<keyword evidence="8" id="KW-1185">Reference proteome</keyword>
<dbReference type="RefSeq" id="WP_012487947.1">
    <property type="nucleotide sequence ID" value="NC_010995.1"/>
</dbReference>
<evidence type="ECO:0000256" key="3">
    <source>
        <dbReference type="ARBA" id="ARBA00022448"/>
    </source>
</evidence>
<evidence type="ECO:0000256" key="5">
    <source>
        <dbReference type="ARBA" id="ARBA00022764"/>
    </source>
</evidence>
<keyword evidence="4 6" id="KW-0732">Signal</keyword>
<evidence type="ECO:0000256" key="2">
    <source>
        <dbReference type="ARBA" id="ARBA00006099"/>
    </source>
</evidence>
<dbReference type="PANTHER" id="PTHR30368">
    <property type="entry name" value="SULFATE-BINDING PROTEIN"/>
    <property type="match status" value="1"/>
</dbReference>
<accession>B3PJY7</accession>
<dbReference type="Pfam" id="PF13531">
    <property type="entry name" value="SBP_bac_11"/>
    <property type="match status" value="1"/>
</dbReference>
<feature type="signal peptide" evidence="6">
    <location>
        <begin position="1"/>
        <end position="24"/>
    </location>
</feature>
<dbReference type="GO" id="GO:1902358">
    <property type="term" value="P:sulfate transmembrane transport"/>
    <property type="evidence" value="ECO:0007669"/>
    <property type="project" value="InterPro"/>
</dbReference>
<evidence type="ECO:0000256" key="1">
    <source>
        <dbReference type="ARBA" id="ARBA00004418"/>
    </source>
</evidence>
<dbReference type="InterPro" id="IPR034408">
    <property type="entry name" value="Sulphate/thiosulphate_BS"/>
</dbReference>
<comment type="subcellular location">
    <subcellularLocation>
        <location evidence="1">Periplasm</location>
    </subcellularLocation>
</comment>
<name>B3PJY7_CELJU</name>
<comment type="similarity">
    <text evidence="2">Belongs to the prokaryotic sulfate-binding protein family.</text>
</comment>
<feature type="chain" id="PRO_5002796650" evidence="6">
    <location>
        <begin position="25"/>
        <end position="337"/>
    </location>
</feature>